<feature type="domain" description="RNase H type-1" evidence="1">
    <location>
        <begin position="5"/>
        <end position="63"/>
    </location>
</feature>
<dbReference type="AlphaFoldDB" id="A0A8S9J9U9"/>
<dbReference type="Pfam" id="PF13456">
    <property type="entry name" value="RVT_3"/>
    <property type="match status" value="1"/>
</dbReference>
<dbReference type="InterPro" id="IPR036397">
    <property type="entry name" value="RNaseH_sf"/>
</dbReference>
<gene>
    <name evidence="2" type="ORF">F2Q68_00002655</name>
</gene>
<name>A0A8S9J9U9_BRACR</name>
<evidence type="ECO:0000313" key="3">
    <source>
        <dbReference type="Proteomes" id="UP000712281"/>
    </source>
</evidence>
<reference evidence="2" key="1">
    <citation type="submission" date="2019-12" db="EMBL/GenBank/DDBJ databases">
        <title>Genome sequencing and annotation of Brassica cretica.</title>
        <authorList>
            <person name="Studholme D.J."/>
            <person name="Sarris P.F."/>
        </authorList>
    </citation>
    <scope>NUCLEOTIDE SEQUENCE</scope>
    <source>
        <strain evidence="2">PFS-001/15</strain>
        <tissue evidence="2">Leaf</tissue>
    </source>
</reference>
<comment type="caution">
    <text evidence="2">The sequence shown here is derived from an EMBL/GenBank/DDBJ whole genome shotgun (WGS) entry which is preliminary data.</text>
</comment>
<dbReference type="Gene3D" id="3.30.420.10">
    <property type="entry name" value="Ribonuclease H-like superfamily/Ribonuclease H"/>
    <property type="match status" value="1"/>
</dbReference>
<protein>
    <recommendedName>
        <fullName evidence="1">RNase H type-1 domain-containing protein</fullName>
    </recommendedName>
</protein>
<dbReference type="GO" id="GO:0004523">
    <property type="term" value="F:RNA-DNA hybrid ribonuclease activity"/>
    <property type="evidence" value="ECO:0007669"/>
    <property type="project" value="InterPro"/>
</dbReference>
<accession>A0A8S9J9U9</accession>
<evidence type="ECO:0000259" key="1">
    <source>
        <dbReference type="Pfam" id="PF13456"/>
    </source>
</evidence>
<dbReference type="InterPro" id="IPR002156">
    <property type="entry name" value="RNaseH_domain"/>
</dbReference>
<dbReference type="EMBL" id="QGKW02001660">
    <property type="protein sequence ID" value="KAF2578894.1"/>
    <property type="molecule type" value="Genomic_DNA"/>
</dbReference>
<sequence length="95" mass="10606">MKMMRFKSDSAQLIKIINSGSGPPELHGIVSNILACSAEFDFVCFVWIPRGKNTDADLLAEDALNASGRFRSRPGIGAPYNRVKKRLCFSYKRKP</sequence>
<dbReference type="Proteomes" id="UP000712281">
    <property type="component" value="Unassembled WGS sequence"/>
</dbReference>
<evidence type="ECO:0000313" key="2">
    <source>
        <dbReference type="EMBL" id="KAF2578894.1"/>
    </source>
</evidence>
<organism evidence="2 3">
    <name type="scientific">Brassica cretica</name>
    <name type="common">Mustard</name>
    <dbReference type="NCBI Taxonomy" id="69181"/>
    <lineage>
        <taxon>Eukaryota</taxon>
        <taxon>Viridiplantae</taxon>
        <taxon>Streptophyta</taxon>
        <taxon>Embryophyta</taxon>
        <taxon>Tracheophyta</taxon>
        <taxon>Spermatophyta</taxon>
        <taxon>Magnoliopsida</taxon>
        <taxon>eudicotyledons</taxon>
        <taxon>Gunneridae</taxon>
        <taxon>Pentapetalae</taxon>
        <taxon>rosids</taxon>
        <taxon>malvids</taxon>
        <taxon>Brassicales</taxon>
        <taxon>Brassicaceae</taxon>
        <taxon>Brassiceae</taxon>
        <taxon>Brassica</taxon>
    </lineage>
</organism>
<proteinExistence type="predicted"/>
<dbReference type="GO" id="GO:0003676">
    <property type="term" value="F:nucleic acid binding"/>
    <property type="evidence" value="ECO:0007669"/>
    <property type="project" value="InterPro"/>
</dbReference>